<dbReference type="InterPro" id="IPR002104">
    <property type="entry name" value="Integrase_catalytic"/>
</dbReference>
<dbReference type="PANTHER" id="PTHR30349">
    <property type="entry name" value="PHAGE INTEGRASE-RELATED"/>
    <property type="match status" value="1"/>
</dbReference>
<keyword evidence="4" id="KW-0175">Coiled coil</keyword>
<reference evidence="6" key="2">
    <citation type="submission" date="2021-04" db="EMBL/GenBank/DDBJ databases">
        <authorList>
            <person name="Gilroy R."/>
        </authorList>
    </citation>
    <scope>NUCLEOTIDE SEQUENCE</scope>
    <source>
        <strain evidence="6">1282</strain>
    </source>
</reference>
<keyword evidence="2" id="KW-0238">DNA-binding</keyword>
<dbReference type="GO" id="GO:0003677">
    <property type="term" value="F:DNA binding"/>
    <property type="evidence" value="ECO:0007669"/>
    <property type="project" value="UniProtKB-KW"/>
</dbReference>
<dbReference type="SUPFAM" id="SSF56349">
    <property type="entry name" value="DNA breaking-rejoining enzymes"/>
    <property type="match status" value="1"/>
</dbReference>
<dbReference type="InterPro" id="IPR010998">
    <property type="entry name" value="Integrase_recombinase_N"/>
</dbReference>
<name>A0A9D1YDN9_9FIRM</name>
<dbReference type="InterPro" id="IPR011010">
    <property type="entry name" value="DNA_brk_join_enz"/>
</dbReference>
<dbReference type="CDD" id="cd01189">
    <property type="entry name" value="INT_ICEBs1_C_like"/>
    <property type="match status" value="1"/>
</dbReference>
<protein>
    <submittedName>
        <fullName evidence="6">Site-specific integrase</fullName>
    </submittedName>
</protein>
<dbReference type="InterPro" id="IPR013762">
    <property type="entry name" value="Integrase-like_cat_sf"/>
</dbReference>
<keyword evidence="3" id="KW-0233">DNA recombination</keyword>
<sequence>MASIQSRKDKAGKIISYSIRVYRGRDPGTGKQLTPYTATWRVPEGWGEKRARKEAERQAVLFEKRCREGQVADGHQTFAAYAEYVLRWKRSLGLKHLTELHYRQCLQRVLPVLGAMRLGDIRPQHLNQLYETLSQPQARVDNVTAAAAPRLWREVEQRGWGQSVPGEDGRKISLTRLRQGKTVRPDTARRIAAALELPPGQLFYPVREEKRLSARTVLNCHALVAGILSQAEREMLIPFNPARRATPPKKTASAPTYYQPEEVGRILEALSEEPLKWRAAVHLLLVSGCRRGELLGLKWNKVDWERGSVRIDCALLYAKDRGIYEGSPKTSDSVRTIRLPEETMRLLAEYRRWQAQQRLGLGERWKDSPYVFTGERGGPMHPSHLGNWLARFQQRHQLPHLNPHAFRHTMTSLLLFSGVDAVSVSHRLGHSSVATTTNVYAHVMEEAEDRLSRRMEEILEQARAQSQRQEKQDS</sequence>
<evidence type="ECO:0000256" key="2">
    <source>
        <dbReference type="ARBA" id="ARBA00023125"/>
    </source>
</evidence>
<dbReference type="GO" id="GO:0006310">
    <property type="term" value="P:DNA recombination"/>
    <property type="evidence" value="ECO:0007669"/>
    <property type="project" value="UniProtKB-KW"/>
</dbReference>
<dbReference type="GO" id="GO:0015074">
    <property type="term" value="P:DNA integration"/>
    <property type="evidence" value="ECO:0007669"/>
    <property type="project" value="InterPro"/>
</dbReference>
<dbReference type="Pfam" id="PF00589">
    <property type="entry name" value="Phage_integrase"/>
    <property type="match status" value="1"/>
</dbReference>
<dbReference type="AlphaFoldDB" id="A0A9D1YDN9"/>
<dbReference type="Gene3D" id="1.10.443.10">
    <property type="entry name" value="Intergrase catalytic core"/>
    <property type="match status" value="1"/>
</dbReference>
<comment type="similarity">
    <text evidence="1">Belongs to the 'phage' integrase family.</text>
</comment>
<comment type="caution">
    <text evidence="6">The sequence shown here is derived from an EMBL/GenBank/DDBJ whole genome shotgun (WGS) entry which is preliminary data.</text>
</comment>
<feature type="coiled-coil region" evidence="4">
    <location>
        <begin position="441"/>
        <end position="472"/>
    </location>
</feature>
<dbReference type="Proteomes" id="UP000823915">
    <property type="component" value="Unassembled WGS sequence"/>
</dbReference>
<dbReference type="InterPro" id="IPR050090">
    <property type="entry name" value="Tyrosine_recombinase_XerCD"/>
</dbReference>
<dbReference type="PROSITE" id="PS51898">
    <property type="entry name" value="TYR_RECOMBINASE"/>
    <property type="match status" value="1"/>
</dbReference>
<evidence type="ECO:0000256" key="3">
    <source>
        <dbReference type="ARBA" id="ARBA00023172"/>
    </source>
</evidence>
<proteinExistence type="inferred from homology"/>
<dbReference type="Gene3D" id="1.10.150.130">
    <property type="match status" value="1"/>
</dbReference>
<evidence type="ECO:0000313" key="6">
    <source>
        <dbReference type="EMBL" id="HIY27201.1"/>
    </source>
</evidence>
<accession>A0A9D1YDN9</accession>
<reference evidence="6" key="1">
    <citation type="journal article" date="2021" name="PeerJ">
        <title>Extensive microbial diversity within the chicken gut microbiome revealed by metagenomics and culture.</title>
        <authorList>
            <person name="Gilroy R."/>
            <person name="Ravi A."/>
            <person name="Getino M."/>
            <person name="Pursley I."/>
            <person name="Horton D.L."/>
            <person name="Alikhan N.F."/>
            <person name="Baker D."/>
            <person name="Gharbi K."/>
            <person name="Hall N."/>
            <person name="Watson M."/>
            <person name="Adriaenssens E.M."/>
            <person name="Foster-Nyarko E."/>
            <person name="Jarju S."/>
            <person name="Secka A."/>
            <person name="Antonio M."/>
            <person name="Oren A."/>
            <person name="Chaudhuri R.R."/>
            <person name="La Ragione R."/>
            <person name="Hildebrand F."/>
            <person name="Pallen M.J."/>
        </authorList>
    </citation>
    <scope>NUCLEOTIDE SEQUENCE</scope>
    <source>
        <strain evidence="6">1282</strain>
    </source>
</reference>
<feature type="domain" description="Tyr recombinase" evidence="5">
    <location>
        <begin position="253"/>
        <end position="456"/>
    </location>
</feature>
<evidence type="ECO:0000259" key="5">
    <source>
        <dbReference type="PROSITE" id="PS51898"/>
    </source>
</evidence>
<dbReference type="PANTHER" id="PTHR30349:SF41">
    <property type="entry name" value="INTEGRASE_RECOMBINASE PROTEIN MJ0367-RELATED"/>
    <property type="match status" value="1"/>
</dbReference>
<dbReference type="EMBL" id="DXDU01000135">
    <property type="protein sequence ID" value="HIY27201.1"/>
    <property type="molecule type" value="Genomic_DNA"/>
</dbReference>
<gene>
    <name evidence="6" type="ORF">H9838_08535</name>
</gene>
<evidence type="ECO:0000256" key="4">
    <source>
        <dbReference type="SAM" id="Coils"/>
    </source>
</evidence>
<evidence type="ECO:0000256" key="1">
    <source>
        <dbReference type="ARBA" id="ARBA00008857"/>
    </source>
</evidence>
<organism evidence="6 7">
    <name type="scientific">Candidatus Acutalibacter pullistercoris</name>
    <dbReference type="NCBI Taxonomy" id="2838418"/>
    <lineage>
        <taxon>Bacteria</taxon>
        <taxon>Bacillati</taxon>
        <taxon>Bacillota</taxon>
        <taxon>Clostridia</taxon>
        <taxon>Eubacteriales</taxon>
        <taxon>Acutalibacteraceae</taxon>
        <taxon>Acutalibacter</taxon>
    </lineage>
</organism>
<evidence type="ECO:0000313" key="7">
    <source>
        <dbReference type="Proteomes" id="UP000823915"/>
    </source>
</evidence>